<keyword evidence="4" id="KW-0489">Methyltransferase</keyword>
<dbReference type="Gene3D" id="3.40.50.150">
    <property type="entry name" value="Vaccinia Virus protein VP39"/>
    <property type="match status" value="1"/>
</dbReference>
<accession>A0A2Z6QZA2</accession>
<dbReference type="Proteomes" id="UP000615446">
    <property type="component" value="Unassembled WGS sequence"/>
</dbReference>
<dbReference type="InterPro" id="IPR029063">
    <property type="entry name" value="SAM-dependent_MTases_sf"/>
</dbReference>
<dbReference type="PANTHER" id="PTHR43591">
    <property type="entry name" value="METHYLTRANSFERASE"/>
    <property type="match status" value="1"/>
</dbReference>
<name>A0A2Z6QZA2_9GLOM</name>
<feature type="region of interest" description="Disordered" evidence="1">
    <location>
        <begin position="1"/>
        <end position="37"/>
    </location>
</feature>
<keyword evidence="4" id="KW-0808">Transferase</keyword>
<dbReference type="InterPro" id="IPR041698">
    <property type="entry name" value="Methyltransf_25"/>
</dbReference>
<dbReference type="EMBL" id="BEXD01000768">
    <property type="protein sequence ID" value="GBB90031.1"/>
    <property type="molecule type" value="Genomic_DNA"/>
</dbReference>
<gene>
    <name evidence="4" type="ORF">RCL2_001027400</name>
    <name evidence="3" type="ORF">RclHR1_01690016</name>
</gene>
<evidence type="ECO:0000256" key="1">
    <source>
        <dbReference type="SAM" id="MobiDB-lite"/>
    </source>
</evidence>
<sequence>MGQPHSTASSTHNHLLTPPITPPSHSPSHSPRPSSPIQKFYHADLSHVSRDISPLFRLVDPKTYDDIIRNSKYQLPADDEHVDRIQLRHLIFRYVWQGNFSSPVEEKLKKGAKVLDVGCGSGSFILDVAPHYPNSEFYGIDTALMYPSPNDSGIPRNASFSQVDIVKGLPFDDNTFDFVHLRFLVQYLTEEQWNEKVIKELLRVTKVGGWIEIMELDLIFYNEGPNTAKLQQSTIAYFNAQNINSIISPRLSQFLSSTSSFSTIRHEKRCTPLGYWGGRLGEFALIYFSMAFKNMKKVLPQFMGINGNEYDEIVERFNEECEECKTYMKTFKYWGQKC</sequence>
<reference evidence="4" key="2">
    <citation type="submission" date="2019-10" db="EMBL/GenBank/DDBJ databases">
        <title>Conservation and host-specific expression of non-tandemly repeated heterogenous ribosome RNA gene in arbuscular mycorrhizal fungi.</title>
        <authorList>
            <person name="Maeda T."/>
            <person name="Kobayashi Y."/>
            <person name="Nakagawa T."/>
            <person name="Ezawa T."/>
            <person name="Yamaguchi K."/>
            <person name="Bino T."/>
            <person name="Nishimoto Y."/>
            <person name="Shigenobu S."/>
            <person name="Kawaguchi M."/>
        </authorList>
    </citation>
    <scope>NUCLEOTIDE SEQUENCE</scope>
    <source>
        <strain evidence="4">HR1</strain>
    </source>
</reference>
<dbReference type="OrthoDB" id="2013972at2759"/>
<feature type="domain" description="Methyltransferase" evidence="2">
    <location>
        <begin position="114"/>
        <end position="209"/>
    </location>
</feature>
<dbReference type="EMBL" id="BLAL01000066">
    <property type="protein sequence ID" value="GES83111.1"/>
    <property type="molecule type" value="Genomic_DNA"/>
</dbReference>
<dbReference type="STRING" id="94130.A0A2Z6QZA2"/>
<feature type="compositionally biased region" description="Low complexity" evidence="1">
    <location>
        <begin position="26"/>
        <end position="37"/>
    </location>
</feature>
<keyword evidence="5" id="KW-1185">Reference proteome</keyword>
<dbReference type="CDD" id="cd02440">
    <property type="entry name" value="AdoMet_MTases"/>
    <property type="match status" value="1"/>
</dbReference>
<reference evidence="3 5" key="1">
    <citation type="submission" date="2017-11" db="EMBL/GenBank/DDBJ databases">
        <title>The genome of Rhizophagus clarus HR1 reveals common genetic basis of auxotrophy among arbuscular mycorrhizal fungi.</title>
        <authorList>
            <person name="Kobayashi Y."/>
        </authorList>
    </citation>
    <scope>NUCLEOTIDE SEQUENCE [LARGE SCALE GENOMIC DNA]</scope>
    <source>
        <strain evidence="3 5">HR1</strain>
    </source>
</reference>
<dbReference type="Proteomes" id="UP000247702">
    <property type="component" value="Unassembled WGS sequence"/>
</dbReference>
<evidence type="ECO:0000259" key="2">
    <source>
        <dbReference type="Pfam" id="PF13649"/>
    </source>
</evidence>
<evidence type="ECO:0000313" key="3">
    <source>
        <dbReference type="EMBL" id="GBB90031.1"/>
    </source>
</evidence>
<dbReference type="SUPFAM" id="SSF53335">
    <property type="entry name" value="S-adenosyl-L-methionine-dependent methyltransferases"/>
    <property type="match status" value="1"/>
</dbReference>
<dbReference type="Pfam" id="PF13649">
    <property type="entry name" value="Methyltransf_25"/>
    <property type="match status" value="1"/>
</dbReference>
<dbReference type="GO" id="GO:0032259">
    <property type="term" value="P:methylation"/>
    <property type="evidence" value="ECO:0007669"/>
    <property type="project" value="UniProtKB-KW"/>
</dbReference>
<comment type="caution">
    <text evidence="3">The sequence shown here is derived from an EMBL/GenBank/DDBJ whole genome shotgun (WGS) entry which is preliminary data.</text>
</comment>
<evidence type="ECO:0000313" key="5">
    <source>
        <dbReference type="Proteomes" id="UP000247702"/>
    </source>
</evidence>
<feature type="compositionally biased region" description="Polar residues" evidence="1">
    <location>
        <begin position="1"/>
        <end position="14"/>
    </location>
</feature>
<dbReference type="GO" id="GO:0008168">
    <property type="term" value="F:methyltransferase activity"/>
    <property type="evidence" value="ECO:0007669"/>
    <property type="project" value="UniProtKB-KW"/>
</dbReference>
<dbReference type="PANTHER" id="PTHR43591:SF24">
    <property type="entry name" value="2-METHOXY-6-POLYPRENYL-1,4-BENZOQUINOL METHYLASE, MITOCHONDRIAL"/>
    <property type="match status" value="1"/>
</dbReference>
<evidence type="ECO:0000313" key="4">
    <source>
        <dbReference type="EMBL" id="GES83111.1"/>
    </source>
</evidence>
<proteinExistence type="predicted"/>
<organism evidence="3 5">
    <name type="scientific">Rhizophagus clarus</name>
    <dbReference type="NCBI Taxonomy" id="94130"/>
    <lineage>
        <taxon>Eukaryota</taxon>
        <taxon>Fungi</taxon>
        <taxon>Fungi incertae sedis</taxon>
        <taxon>Mucoromycota</taxon>
        <taxon>Glomeromycotina</taxon>
        <taxon>Glomeromycetes</taxon>
        <taxon>Glomerales</taxon>
        <taxon>Glomeraceae</taxon>
        <taxon>Rhizophagus</taxon>
    </lineage>
</organism>
<protein>
    <submittedName>
        <fullName evidence="4">S-adenosyl-L-methionine-dependent methyltransferase</fullName>
    </submittedName>
</protein>
<dbReference type="AlphaFoldDB" id="A0A2Z6QZA2"/>